<protein>
    <recommendedName>
        <fullName evidence="6">Metallothionein-like protein</fullName>
    </recommendedName>
</protein>
<dbReference type="AlphaFoldDB" id="A0A0J8BD79"/>
<keyword evidence="5" id="KW-1185">Reference proteome</keyword>
<dbReference type="PANTHER" id="PTHR33357:SF3">
    <property type="entry name" value="METALLOTHIONEIN-LIKE PROTEIN 3"/>
    <property type="match status" value="1"/>
</dbReference>
<dbReference type="OMA" id="ASCTCVN"/>
<evidence type="ECO:0008006" key="6">
    <source>
        <dbReference type="Google" id="ProtNLM"/>
    </source>
</evidence>
<evidence type="ECO:0000313" key="5">
    <source>
        <dbReference type="Proteomes" id="UP000035740"/>
    </source>
</evidence>
<dbReference type="GO" id="GO:0008270">
    <property type="term" value="F:zinc ion binding"/>
    <property type="evidence" value="ECO:0007669"/>
    <property type="project" value="InterPro"/>
</dbReference>
<dbReference type="Proteomes" id="UP000035740">
    <property type="component" value="Unassembled WGS sequence"/>
</dbReference>
<accession>A0A0J8BD79</accession>
<evidence type="ECO:0000313" key="4">
    <source>
        <dbReference type="EMBL" id="KMS97998.1"/>
    </source>
</evidence>
<reference evidence="4 5" key="1">
    <citation type="journal article" date="2014" name="Nature">
        <title>The genome of the recently domesticated crop plant sugar beet (Beta vulgaris).</title>
        <authorList>
            <person name="Dohm J.C."/>
            <person name="Minoche A.E."/>
            <person name="Holtgrawe D."/>
            <person name="Capella-Gutierrez S."/>
            <person name="Zakrzewski F."/>
            <person name="Tafer H."/>
            <person name="Rupp O."/>
            <person name="Sorensen T.R."/>
            <person name="Stracke R."/>
            <person name="Reinhardt R."/>
            <person name="Goesmann A."/>
            <person name="Kraft T."/>
            <person name="Schulz B."/>
            <person name="Stadler P.F."/>
            <person name="Schmidt T."/>
            <person name="Gabaldon T."/>
            <person name="Lehrach H."/>
            <person name="Weisshaar B."/>
            <person name="Himmelbauer H."/>
        </authorList>
    </citation>
    <scope>NUCLEOTIDE SEQUENCE [LARGE SCALE GENOMIC DNA]</scope>
    <source>
        <tissue evidence="4">Taproot</tissue>
    </source>
</reference>
<keyword evidence="2" id="KW-0479">Metal-binding</keyword>
<dbReference type="GO" id="GO:0006878">
    <property type="term" value="P:intracellular copper ion homeostasis"/>
    <property type="evidence" value="ECO:0007669"/>
    <property type="project" value="InterPro"/>
</dbReference>
<proteinExistence type="inferred from homology"/>
<dbReference type="EMBL" id="KQ090275">
    <property type="protein sequence ID" value="KMS97998.1"/>
    <property type="molecule type" value="Genomic_DNA"/>
</dbReference>
<organism evidence="4 5">
    <name type="scientific">Beta vulgaris subsp. vulgaris</name>
    <name type="common">Beet</name>
    <dbReference type="NCBI Taxonomy" id="3555"/>
    <lineage>
        <taxon>Eukaryota</taxon>
        <taxon>Viridiplantae</taxon>
        <taxon>Streptophyta</taxon>
        <taxon>Embryophyta</taxon>
        <taxon>Tracheophyta</taxon>
        <taxon>Spermatophyta</taxon>
        <taxon>Magnoliopsida</taxon>
        <taxon>eudicotyledons</taxon>
        <taxon>Gunneridae</taxon>
        <taxon>Pentapetalae</taxon>
        <taxon>Caryophyllales</taxon>
        <taxon>Chenopodiaceae</taxon>
        <taxon>Betoideae</taxon>
        <taxon>Beta</taxon>
    </lineage>
</organism>
<dbReference type="Gramene" id="KMS97998">
    <property type="protein sequence ID" value="KMS97998"/>
    <property type="gene ID" value="BVRB_4g096800"/>
</dbReference>
<dbReference type="OrthoDB" id="739871at2759"/>
<evidence type="ECO:0000256" key="2">
    <source>
        <dbReference type="ARBA" id="ARBA00022723"/>
    </source>
</evidence>
<sequence>MSGGCGNCNCADQSQCVKKGNQYGFDIIENENNNFDGMVMEEGGNCDNCKCGSGCACTSCTCCSH</sequence>
<keyword evidence="3" id="KW-0480">Metal-thiolate cluster</keyword>
<dbReference type="GO" id="GO:0005507">
    <property type="term" value="F:copper ion binding"/>
    <property type="evidence" value="ECO:0007669"/>
    <property type="project" value="InterPro"/>
</dbReference>
<gene>
    <name evidence="4" type="ORF">BVRB_4g096800</name>
</gene>
<evidence type="ECO:0000256" key="3">
    <source>
        <dbReference type="ARBA" id="ARBA00022851"/>
    </source>
</evidence>
<comment type="similarity">
    <text evidence="1">Belongs to the metallothionein superfamily. Type 15 family.</text>
</comment>
<evidence type="ECO:0000256" key="1">
    <source>
        <dbReference type="ARBA" id="ARBA00005802"/>
    </source>
</evidence>
<dbReference type="PANTHER" id="PTHR33357">
    <property type="entry name" value="METALLOTHIONEIN-LIKE PROTEIN 3"/>
    <property type="match status" value="1"/>
</dbReference>
<name>A0A0J8BD79_BETVV</name>
<dbReference type="InterPro" id="IPR044671">
    <property type="entry name" value="MT3"/>
</dbReference>